<reference evidence="1 2" key="1">
    <citation type="submission" date="2013-08" db="EMBL/GenBank/DDBJ databases">
        <title>Biodegradation of aromatic compounds in biofilm forming Pseudomonas isolated from sewage sludge.</title>
        <authorList>
            <person name="Qureshi A."/>
            <person name="Ghosh S."/>
            <person name="Khardenavis A.A."/>
            <person name="Kapley A."/>
            <person name="Purohit H.J."/>
        </authorList>
    </citation>
    <scope>NUCLEOTIDE SEQUENCE [LARGE SCALE GENOMIC DNA]</scope>
    <source>
        <strain evidence="1 2">EGD-AQ6</strain>
    </source>
</reference>
<dbReference type="AlphaFoldDB" id="U1SRP5"/>
<comment type="caution">
    <text evidence="1">The sequence shown here is derived from an EMBL/GenBank/DDBJ whole genome shotgun (WGS) entry which is preliminary data.</text>
</comment>
<accession>U1SRP5</accession>
<dbReference type="Proteomes" id="UP000016504">
    <property type="component" value="Unassembled WGS sequence"/>
</dbReference>
<dbReference type="EMBL" id="AVQG01000056">
    <property type="protein sequence ID" value="ERH48524.1"/>
    <property type="molecule type" value="Genomic_DNA"/>
</dbReference>
<evidence type="ECO:0000313" key="1">
    <source>
        <dbReference type="EMBL" id="ERH48524.1"/>
    </source>
</evidence>
<protein>
    <recommendedName>
        <fullName evidence="3">Threonine transporter</fullName>
    </recommendedName>
</protein>
<gene>
    <name evidence="1" type="ORF">O204_11790</name>
</gene>
<proteinExistence type="predicted"/>
<organism evidence="1 2">
    <name type="scientific">Pseudomonas simiae</name>
    <dbReference type="NCBI Taxonomy" id="321846"/>
    <lineage>
        <taxon>Bacteria</taxon>
        <taxon>Pseudomonadati</taxon>
        <taxon>Pseudomonadota</taxon>
        <taxon>Gammaproteobacteria</taxon>
        <taxon>Pseudomonadales</taxon>
        <taxon>Pseudomonadaceae</taxon>
        <taxon>Pseudomonas</taxon>
    </lineage>
</organism>
<evidence type="ECO:0000313" key="2">
    <source>
        <dbReference type="Proteomes" id="UP000016504"/>
    </source>
</evidence>
<name>U1SRP5_9PSED</name>
<sequence>MENIDNHSESLFNGHIETALRAIIILEAFYPDSLDLESISLLDYFSVHTGDINGPPSLHPAVSSRVGEYRVRRRTIQDSLSILIRRNLATVIEDKDGIRFIAADDAPAFIKLLTTQYNSTLKDRANWLASQERHRADLFLELRTYIATHTINIQFDEGFQIA</sequence>
<dbReference type="Pfam" id="PF20288">
    <property type="entry name" value="MC2"/>
    <property type="match status" value="1"/>
</dbReference>
<evidence type="ECO:0008006" key="3">
    <source>
        <dbReference type="Google" id="ProtNLM"/>
    </source>
</evidence>
<dbReference type="RefSeq" id="WP_021493070.1">
    <property type="nucleotide sequence ID" value="NZ_AVQG01000056.1"/>
</dbReference>
<dbReference type="InterPro" id="IPR046904">
    <property type="entry name" value="ABC-3C_MC2"/>
</dbReference>